<keyword evidence="3" id="KW-0808">Transferase</keyword>
<dbReference type="GO" id="GO:0008757">
    <property type="term" value="F:S-adenosylmethionine-dependent methyltransferase activity"/>
    <property type="evidence" value="ECO:0007669"/>
    <property type="project" value="InterPro"/>
</dbReference>
<dbReference type="PANTHER" id="PTHR44942">
    <property type="entry name" value="METHYLTRANSF_11 DOMAIN-CONTAINING PROTEIN"/>
    <property type="match status" value="1"/>
</dbReference>
<organism evidence="5 6">
    <name type="scientific">Xylaria arbuscula</name>
    <dbReference type="NCBI Taxonomy" id="114810"/>
    <lineage>
        <taxon>Eukaryota</taxon>
        <taxon>Fungi</taxon>
        <taxon>Dikarya</taxon>
        <taxon>Ascomycota</taxon>
        <taxon>Pezizomycotina</taxon>
        <taxon>Sordariomycetes</taxon>
        <taxon>Xylariomycetidae</taxon>
        <taxon>Xylariales</taxon>
        <taxon>Xylariaceae</taxon>
        <taxon>Xylaria</taxon>
    </lineage>
</organism>
<evidence type="ECO:0000259" key="4">
    <source>
        <dbReference type="Pfam" id="PF08241"/>
    </source>
</evidence>
<protein>
    <recommendedName>
        <fullName evidence="4">Methyltransferase type 11 domain-containing protein</fullName>
    </recommendedName>
</protein>
<evidence type="ECO:0000256" key="3">
    <source>
        <dbReference type="ARBA" id="ARBA00022679"/>
    </source>
</evidence>
<keyword evidence="2" id="KW-0489">Methyltransferase</keyword>
<evidence type="ECO:0000313" key="6">
    <source>
        <dbReference type="Proteomes" id="UP001148614"/>
    </source>
</evidence>
<comment type="caution">
    <text evidence="5">The sequence shown here is derived from an EMBL/GenBank/DDBJ whole genome shotgun (WGS) entry which is preliminary data.</text>
</comment>
<comment type="similarity">
    <text evidence="1">Belongs to the methyltransferase superfamily.</text>
</comment>
<dbReference type="SUPFAM" id="SSF53335">
    <property type="entry name" value="S-adenosyl-L-methionine-dependent methyltransferases"/>
    <property type="match status" value="1"/>
</dbReference>
<dbReference type="AlphaFoldDB" id="A0A9W8TQY6"/>
<dbReference type="PANTHER" id="PTHR44942:SF4">
    <property type="entry name" value="METHYLTRANSFERASE TYPE 11 DOMAIN-CONTAINING PROTEIN"/>
    <property type="match status" value="1"/>
</dbReference>
<proteinExistence type="inferred from homology"/>
<dbReference type="InterPro" id="IPR051052">
    <property type="entry name" value="Diverse_substrate_MTase"/>
</dbReference>
<dbReference type="Pfam" id="PF08241">
    <property type="entry name" value="Methyltransf_11"/>
    <property type="match status" value="1"/>
</dbReference>
<dbReference type="EMBL" id="JANPWZ010000041">
    <property type="protein sequence ID" value="KAJ3579953.1"/>
    <property type="molecule type" value="Genomic_DNA"/>
</dbReference>
<dbReference type="Proteomes" id="UP001148614">
    <property type="component" value="Unassembled WGS sequence"/>
</dbReference>
<evidence type="ECO:0000313" key="5">
    <source>
        <dbReference type="EMBL" id="KAJ3579953.1"/>
    </source>
</evidence>
<dbReference type="InterPro" id="IPR029063">
    <property type="entry name" value="SAM-dependent_MTases_sf"/>
</dbReference>
<evidence type="ECO:0000256" key="2">
    <source>
        <dbReference type="ARBA" id="ARBA00022603"/>
    </source>
</evidence>
<reference evidence="5" key="1">
    <citation type="submission" date="2022-07" db="EMBL/GenBank/DDBJ databases">
        <title>Genome Sequence of Xylaria arbuscula.</title>
        <authorList>
            <person name="Buettner E."/>
        </authorList>
    </citation>
    <scope>NUCLEOTIDE SEQUENCE</scope>
    <source>
        <strain evidence="5">VT107</strain>
    </source>
</reference>
<dbReference type="Gene3D" id="3.40.50.150">
    <property type="entry name" value="Vaccinia Virus protein VP39"/>
    <property type="match status" value="1"/>
</dbReference>
<accession>A0A9W8TQY6</accession>
<keyword evidence="6" id="KW-1185">Reference proteome</keyword>
<evidence type="ECO:0000256" key="1">
    <source>
        <dbReference type="ARBA" id="ARBA00008361"/>
    </source>
</evidence>
<gene>
    <name evidence="5" type="ORF">NPX13_g599</name>
</gene>
<sequence>MSSEPQESERFGFSRLREVEWSDYIQYRPIYKESFFRRILDYHTQKSEASLSLAHDVGAGHGIVAATLAKTFNRVVVSDPSEGYNEVARQLLIGQCGWPESKFRFLQEGAERSSVETATVDLITACECLHWTSPAEAIDEFARQLKTGGTLAITYYVWPIIVGNERAEWLWTEVFKVFSKRPLGPLYHRATQICSNGYESIAIPAEQWANIKRVYVNASKGIESFKVPGTTREINVGSDEERVWIYGDPDWSEEQGVDWLKKYSATWVPPPPELQLKHLWEELDLILKDAKVRIETPLVMIFATRRR</sequence>
<name>A0A9W8TQY6_9PEZI</name>
<feature type="domain" description="Methyltransferase type 11" evidence="4">
    <location>
        <begin position="56"/>
        <end position="153"/>
    </location>
</feature>
<dbReference type="VEuPathDB" id="FungiDB:F4678DRAFT_115376"/>
<dbReference type="CDD" id="cd02440">
    <property type="entry name" value="AdoMet_MTases"/>
    <property type="match status" value="1"/>
</dbReference>
<dbReference type="InterPro" id="IPR013216">
    <property type="entry name" value="Methyltransf_11"/>
</dbReference>
<dbReference type="GO" id="GO:0032259">
    <property type="term" value="P:methylation"/>
    <property type="evidence" value="ECO:0007669"/>
    <property type="project" value="UniProtKB-KW"/>
</dbReference>